<dbReference type="PIRSF" id="PIRSF000103">
    <property type="entry name" value="HIBADH"/>
    <property type="match status" value="1"/>
</dbReference>
<dbReference type="Pfam" id="PF21761">
    <property type="entry name" value="RedAm-like_C"/>
    <property type="match status" value="1"/>
</dbReference>
<dbReference type="Gene3D" id="1.10.1040.10">
    <property type="entry name" value="N-(1-d-carboxylethyl)-l-norvaline Dehydrogenase, domain 2"/>
    <property type="match status" value="1"/>
</dbReference>
<dbReference type="SUPFAM" id="SSF51735">
    <property type="entry name" value="NAD(P)-binding Rossmann-fold domains"/>
    <property type="match status" value="1"/>
</dbReference>
<evidence type="ECO:0000313" key="6">
    <source>
        <dbReference type="Proteomes" id="UP001198151"/>
    </source>
</evidence>
<dbReference type="Gene3D" id="3.40.50.720">
    <property type="entry name" value="NAD(P)-binding Rossmann-like Domain"/>
    <property type="match status" value="1"/>
</dbReference>
<evidence type="ECO:0000259" key="3">
    <source>
        <dbReference type="Pfam" id="PF03446"/>
    </source>
</evidence>
<feature type="domain" description="6-phosphogluconate dehydrogenase NADP-binding" evidence="3">
    <location>
        <begin position="3"/>
        <end position="155"/>
    </location>
</feature>
<keyword evidence="2" id="KW-0560">Oxidoreductase</keyword>
<dbReference type="PANTHER" id="PTHR43060:SF15">
    <property type="entry name" value="3-HYDROXYISOBUTYRATE DEHYDROGENASE-LIKE 1, MITOCHONDRIAL-RELATED"/>
    <property type="match status" value="1"/>
</dbReference>
<organism evidence="5 6">
    <name type="scientific">Ruminococcus turbiniformis</name>
    <dbReference type="NCBI Taxonomy" id="2881258"/>
    <lineage>
        <taxon>Bacteria</taxon>
        <taxon>Bacillati</taxon>
        <taxon>Bacillota</taxon>
        <taxon>Clostridia</taxon>
        <taxon>Eubacteriales</taxon>
        <taxon>Oscillospiraceae</taxon>
        <taxon>Ruminococcus</taxon>
    </lineage>
</organism>
<dbReference type="InterPro" id="IPR036291">
    <property type="entry name" value="NAD(P)-bd_dom_sf"/>
</dbReference>
<protein>
    <submittedName>
        <fullName evidence="5">NAD(P)-binding domain-containing protein</fullName>
    </submittedName>
</protein>
<comment type="caution">
    <text evidence="5">The sequence shown here is derived from an EMBL/GenBank/DDBJ whole genome shotgun (WGS) entry which is preliminary data.</text>
</comment>
<dbReference type="Pfam" id="PF03446">
    <property type="entry name" value="NAD_binding_2"/>
    <property type="match status" value="1"/>
</dbReference>
<reference evidence="5 6" key="1">
    <citation type="submission" date="2021-10" db="EMBL/GenBank/DDBJ databases">
        <title>Anaerobic single-cell dispensing facilitates the cultivation of human gut bacteria.</title>
        <authorList>
            <person name="Afrizal A."/>
        </authorList>
    </citation>
    <scope>NUCLEOTIDE SEQUENCE [LARGE SCALE GENOMIC DNA]</scope>
    <source>
        <strain evidence="5 6">CLA-AA-H200</strain>
    </source>
</reference>
<keyword evidence="6" id="KW-1185">Reference proteome</keyword>
<name>A0ABS8G0L8_9FIRM</name>
<accession>A0ABS8G0L8</accession>
<dbReference type="InterPro" id="IPR015815">
    <property type="entry name" value="HIBADH-related"/>
</dbReference>
<gene>
    <name evidence="5" type="ORF">LKD70_08595</name>
</gene>
<dbReference type="Proteomes" id="UP001198151">
    <property type="component" value="Unassembled WGS sequence"/>
</dbReference>
<dbReference type="EMBL" id="JAJEQX010000013">
    <property type="protein sequence ID" value="MCC2254474.1"/>
    <property type="molecule type" value="Genomic_DNA"/>
</dbReference>
<proteinExistence type="inferred from homology"/>
<dbReference type="RefSeq" id="WP_227707615.1">
    <property type="nucleotide sequence ID" value="NZ_JAJEQX010000013.1"/>
</dbReference>
<dbReference type="InterPro" id="IPR048666">
    <property type="entry name" value="RedAm-like_C"/>
</dbReference>
<feature type="domain" description="NADPH-dependent reductive aminase-like C-terminal" evidence="4">
    <location>
        <begin position="163"/>
        <end position="286"/>
    </location>
</feature>
<evidence type="ECO:0000313" key="5">
    <source>
        <dbReference type="EMBL" id="MCC2254474.1"/>
    </source>
</evidence>
<dbReference type="PANTHER" id="PTHR43060">
    <property type="entry name" value="3-HYDROXYISOBUTYRATE DEHYDROGENASE-LIKE 1, MITOCHONDRIAL-RELATED"/>
    <property type="match status" value="1"/>
</dbReference>
<dbReference type="InterPro" id="IPR013328">
    <property type="entry name" value="6PGD_dom2"/>
</dbReference>
<evidence type="ECO:0000259" key="4">
    <source>
        <dbReference type="Pfam" id="PF21761"/>
    </source>
</evidence>
<evidence type="ECO:0000256" key="1">
    <source>
        <dbReference type="ARBA" id="ARBA00009080"/>
    </source>
</evidence>
<dbReference type="InterPro" id="IPR006115">
    <property type="entry name" value="6PGDH_NADP-bd"/>
</dbReference>
<comment type="similarity">
    <text evidence="1">Belongs to the HIBADH-related family.</text>
</comment>
<evidence type="ECO:0000256" key="2">
    <source>
        <dbReference type="ARBA" id="ARBA00023002"/>
    </source>
</evidence>
<sequence length="288" mass="30872">MEKITVVGCGVMGSSIIRALMKGKIEVTIVDINEKAAEPLVKEGAKYFASLDEALENDCILINLPNHKIASSVLKSADKDRLKGKMLINTTTSGPEEVRDMDKLAKELGMLHLDAKIENYPGDIGTPTAYLVYSGEKKVFDTARNALEAIGKAVYLGEDVIGASVVDVAVLDVHFGAIATLAEAVAYCIKYGYSVKSFIEQTQEILPIMLGGNYRAFANECSDYTGKFEDASECTLRIETTAMKTIVDSMNAAGVKTPCGDAVLALFQKGLESGNASKNVVAVVNELI</sequence>